<evidence type="ECO:0000256" key="1">
    <source>
        <dbReference type="SAM" id="MobiDB-lite"/>
    </source>
</evidence>
<dbReference type="Proteomes" id="UP000311382">
    <property type="component" value="Unassembled WGS sequence"/>
</dbReference>
<name>A0A5C5G6M7_9BASI</name>
<organism evidence="2 3">
    <name type="scientific">Rhodotorula diobovata</name>
    <dbReference type="NCBI Taxonomy" id="5288"/>
    <lineage>
        <taxon>Eukaryota</taxon>
        <taxon>Fungi</taxon>
        <taxon>Dikarya</taxon>
        <taxon>Basidiomycota</taxon>
        <taxon>Pucciniomycotina</taxon>
        <taxon>Microbotryomycetes</taxon>
        <taxon>Sporidiobolales</taxon>
        <taxon>Sporidiobolaceae</taxon>
        <taxon>Rhodotorula</taxon>
    </lineage>
</organism>
<comment type="caution">
    <text evidence="2">The sequence shown here is derived from an EMBL/GenBank/DDBJ whole genome shotgun (WGS) entry which is preliminary data.</text>
</comment>
<feature type="compositionally biased region" description="Polar residues" evidence="1">
    <location>
        <begin position="333"/>
        <end position="343"/>
    </location>
</feature>
<dbReference type="AlphaFoldDB" id="A0A5C5G6M7"/>
<gene>
    <name evidence="2" type="ORF">DMC30DRAFT_191727</name>
</gene>
<feature type="compositionally biased region" description="Basic and acidic residues" evidence="1">
    <location>
        <begin position="197"/>
        <end position="206"/>
    </location>
</feature>
<feature type="region of interest" description="Disordered" evidence="1">
    <location>
        <begin position="180"/>
        <end position="214"/>
    </location>
</feature>
<sequence>MRPTLNAVVGTAATELLKERVRALVASLDDSHEWARFVPGADAVCEPHIRVFTPGRPAVIEASLLVTLRVGDVLLPALSIPEAKNHRDVAVSNDDGASLLPLSAIRPCSTRARPRPGSRTIWRWRDPTPGPDHAPISTWTLDDRSLGRLIVEFVPASEIRRVEAHSSWHEALPLYSSRPPSYASETLPADDQAAQLSRREGAEPEHSPWPQIDGRDETQRISHHVRAFLNQMDEGVEFRGVGLEDQQIRIAHSDVSGPAGAPSSHTEVVVRFKGIWTRTEPGGHHTHERVVFTLPGGAFPLEEGDRGEESVLECPIREYLAPDGARPFAPSSRPDQWSFSPRTGRTLDSRKRIIKTRWTLKPAGAPSVSVVFELDDPNEPLARARVGYRERFRAFRLRQ</sequence>
<reference evidence="2 3" key="1">
    <citation type="submission" date="2019-03" db="EMBL/GenBank/DDBJ databases">
        <title>Rhodosporidium diobovatum UCD-FST 08-225 genome sequencing, assembly, and annotation.</title>
        <authorList>
            <person name="Fakankun I.U."/>
            <person name="Fristensky B."/>
            <person name="Levin D.B."/>
        </authorList>
    </citation>
    <scope>NUCLEOTIDE SEQUENCE [LARGE SCALE GENOMIC DNA]</scope>
    <source>
        <strain evidence="2 3">UCD-FST 08-225</strain>
    </source>
</reference>
<feature type="region of interest" description="Disordered" evidence="1">
    <location>
        <begin position="323"/>
        <end position="343"/>
    </location>
</feature>
<evidence type="ECO:0000313" key="3">
    <source>
        <dbReference type="Proteomes" id="UP000311382"/>
    </source>
</evidence>
<dbReference type="EMBL" id="SOZI01000004">
    <property type="protein sequence ID" value="TNY24219.1"/>
    <property type="molecule type" value="Genomic_DNA"/>
</dbReference>
<keyword evidence="3" id="KW-1185">Reference proteome</keyword>
<proteinExistence type="predicted"/>
<accession>A0A5C5G6M7</accession>
<evidence type="ECO:0000313" key="2">
    <source>
        <dbReference type="EMBL" id="TNY24219.1"/>
    </source>
</evidence>
<protein>
    <submittedName>
        <fullName evidence="2">Uncharacterized protein</fullName>
    </submittedName>
</protein>